<dbReference type="SUPFAM" id="SSF54928">
    <property type="entry name" value="RNA-binding domain, RBD"/>
    <property type="match status" value="1"/>
</dbReference>
<dbReference type="OrthoDB" id="5390at2759"/>
<feature type="compositionally biased region" description="Basic residues" evidence="2">
    <location>
        <begin position="280"/>
        <end position="293"/>
    </location>
</feature>
<dbReference type="PANTHER" id="PTHR13191:SF0">
    <property type="entry name" value="RIBOSOMAL RNA-PROCESSING PROTEIN 7 HOMOLOG A-RELATED"/>
    <property type="match status" value="1"/>
</dbReference>
<dbReference type="EMBL" id="CAJNNV010031268">
    <property type="protein sequence ID" value="CAE8635325.1"/>
    <property type="molecule type" value="Genomic_DNA"/>
</dbReference>
<dbReference type="GO" id="GO:0003676">
    <property type="term" value="F:nucleic acid binding"/>
    <property type="evidence" value="ECO:0007669"/>
    <property type="project" value="InterPro"/>
</dbReference>
<dbReference type="Pfam" id="PF12923">
    <property type="entry name" value="RRP7"/>
    <property type="match status" value="1"/>
</dbReference>
<evidence type="ECO:0000256" key="2">
    <source>
        <dbReference type="SAM" id="MobiDB-lite"/>
    </source>
</evidence>
<dbReference type="PANTHER" id="PTHR13191">
    <property type="entry name" value="RIBOSOMAL RNA PROCESSING PROTEIN 7-RELATED"/>
    <property type="match status" value="1"/>
</dbReference>
<gene>
    <name evidence="4" type="ORF">PGLA1383_LOCUS50925</name>
</gene>
<dbReference type="GO" id="GO:0006364">
    <property type="term" value="P:rRNA processing"/>
    <property type="evidence" value="ECO:0007669"/>
    <property type="project" value="TreeGrafter"/>
</dbReference>
<dbReference type="InterPro" id="IPR012677">
    <property type="entry name" value="Nucleotide-bd_a/b_plait_sf"/>
</dbReference>
<accession>A0A813HBE6</accession>
<dbReference type="GO" id="GO:0032545">
    <property type="term" value="C:CURI complex"/>
    <property type="evidence" value="ECO:0007669"/>
    <property type="project" value="TreeGrafter"/>
</dbReference>
<dbReference type="Gene3D" id="3.30.70.330">
    <property type="match status" value="1"/>
</dbReference>
<dbReference type="Gene3D" id="6.10.250.1770">
    <property type="match status" value="1"/>
</dbReference>
<evidence type="ECO:0000256" key="1">
    <source>
        <dbReference type="ARBA" id="ARBA00006110"/>
    </source>
</evidence>
<organism evidence="4 5">
    <name type="scientific">Polarella glacialis</name>
    <name type="common">Dinoflagellate</name>
    <dbReference type="NCBI Taxonomy" id="89957"/>
    <lineage>
        <taxon>Eukaryota</taxon>
        <taxon>Sar</taxon>
        <taxon>Alveolata</taxon>
        <taxon>Dinophyceae</taxon>
        <taxon>Suessiales</taxon>
        <taxon>Suessiaceae</taxon>
        <taxon>Polarella</taxon>
    </lineage>
</organism>
<dbReference type="Proteomes" id="UP000654075">
    <property type="component" value="Unassembled WGS sequence"/>
</dbReference>
<protein>
    <recommendedName>
        <fullName evidence="3">Ribosomal RNA-processing protein 7 C-terminal domain-containing protein</fullName>
    </recommendedName>
</protein>
<comment type="caution">
    <text evidence="4">The sequence shown here is derived from an EMBL/GenBank/DDBJ whole genome shotgun (WGS) entry which is preliminary data.</text>
</comment>
<dbReference type="AlphaFoldDB" id="A0A813HBE6"/>
<evidence type="ECO:0000259" key="3">
    <source>
        <dbReference type="Pfam" id="PF12923"/>
    </source>
</evidence>
<dbReference type="GO" id="GO:0034456">
    <property type="term" value="C:UTP-C complex"/>
    <property type="evidence" value="ECO:0007669"/>
    <property type="project" value="TreeGrafter"/>
</dbReference>
<dbReference type="OMA" id="REIDEWM"/>
<dbReference type="GO" id="GO:0000028">
    <property type="term" value="P:ribosomal small subunit assembly"/>
    <property type="evidence" value="ECO:0007669"/>
    <property type="project" value="TreeGrafter"/>
</dbReference>
<proteinExistence type="inferred from homology"/>
<feature type="region of interest" description="Disordered" evidence="2">
    <location>
        <begin position="263"/>
        <end position="293"/>
    </location>
</feature>
<evidence type="ECO:0000313" key="4">
    <source>
        <dbReference type="EMBL" id="CAE8635325.1"/>
    </source>
</evidence>
<feature type="region of interest" description="Disordered" evidence="2">
    <location>
        <begin position="233"/>
        <end position="252"/>
    </location>
</feature>
<dbReference type="InterPro" id="IPR024326">
    <property type="entry name" value="RRP7_C"/>
</dbReference>
<evidence type="ECO:0000313" key="5">
    <source>
        <dbReference type="Proteomes" id="UP000654075"/>
    </source>
</evidence>
<sequence>MARGKNAGGGSNGGELVRGYKLLRLPLVAGSPVTRSLLVKKHEARDPEEKASAGRTLFVTHLDSFTTEAQLQRCFSTGFGPVEKVELKCVEKKAGKAEQRADQVRLHVVFARIIFKEASSVQKALEAATGRITAHAVLPPPPPVLKEQLRARKELYRDPVELRREIDEWMANYDERQEQKRLQVRESVVDEDGFTKVVSGITRTADGLAIRAARRPTLKTGAFAESIRGTTDAAVDGSVSGKKKSKEQPDFYRFQLREKRREDIVDHRKRNADDMETVKQMRKSKRFKVSSES</sequence>
<reference evidence="4" key="1">
    <citation type="submission" date="2021-02" db="EMBL/GenBank/DDBJ databases">
        <authorList>
            <person name="Dougan E. K."/>
            <person name="Rhodes N."/>
            <person name="Thang M."/>
            <person name="Chan C."/>
        </authorList>
    </citation>
    <scope>NUCLEOTIDE SEQUENCE</scope>
</reference>
<keyword evidence="5" id="KW-1185">Reference proteome</keyword>
<name>A0A813HBE6_POLGL</name>
<feature type="domain" description="Ribosomal RNA-processing protein 7 C-terminal" evidence="3">
    <location>
        <begin position="155"/>
        <end position="288"/>
    </location>
</feature>
<dbReference type="InterPro" id="IPR035979">
    <property type="entry name" value="RBD_domain_sf"/>
</dbReference>
<dbReference type="InterPro" id="IPR040446">
    <property type="entry name" value="RRP7"/>
</dbReference>
<feature type="compositionally biased region" description="Basic and acidic residues" evidence="2">
    <location>
        <begin position="263"/>
        <end position="279"/>
    </location>
</feature>
<comment type="similarity">
    <text evidence="1">Belongs to the RRP7 family.</text>
</comment>